<dbReference type="InterPro" id="IPR023214">
    <property type="entry name" value="HAD_sf"/>
</dbReference>
<evidence type="ECO:0000256" key="4">
    <source>
        <dbReference type="ARBA" id="ARBA00023242"/>
    </source>
</evidence>
<feature type="region of interest" description="Disordered" evidence="7">
    <location>
        <begin position="205"/>
        <end position="265"/>
    </location>
</feature>
<proteinExistence type="predicted"/>
<sequence length="411" mass="45988">MAERDYALEIWRLLDPDSRLINSVQLLDRLVCVKSGSRKSLLNVFHDGSCHPGMALVIDDRLKVWDEKDQRRVHVVPAFAPYYAPQAEANFPIPVLCVARNVACNVRGGFFKEFDEGILPWISAVRYEDELGDVPSAPDVSSYLISEDENAAISNVNKDPLAFDGMADTEVEKRMKEASSSFQAVNPITTSVDVMPVAVNQHFVTPTSSSTPIAPPQDMVPLNNDQVPQPPPVSWPVAQSGHMDPLQGSPGREEGEVPESELDPDTRRRLLILQHGQDTRDPASPLPVGPPAQLSVPPVQSHGNWFSLEDEMNPRNLNKPSTEFNLESDTVHYDKKQLQHPSHFPVGDNPIASDRYNYRNQRYPSQPPHSEDHHMLHNHGPTTFRSFSGYAIYSALISYCRCRHVCFNLSE</sequence>
<dbReference type="GO" id="GO:0008420">
    <property type="term" value="F:RNA polymerase II CTD heptapeptide repeat phosphatase activity"/>
    <property type="evidence" value="ECO:0007669"/>
    <property type="project" value="InterPro"/>
</dbReference>
<reference evidence="8" key="2">
    <citation type="journal article" date="2015" name="Data Brief">
        <title>Shoot transcriptome of the giant reed, Arundo donax.</title>
        <authorList>
            <person name="Barrero R.A."/>
            <person name="Guerrero F.D."/>
            <person name="Moolhuijzen P."/>
            <person name="Goolsby J.A."/>
            <person name="Tidwell J."/>
            <person name="Bellgard S.E."/>
            <person name="Bellgard M.I."/>
        </authorList>
    </citation>
    <scope>NUCLEOTIDE SEQUENCE</scope>
    <source>
        <tissue evidence="8">Shoot tissue taken approximately 20 cm above the soil surface</tissue>
    </source>
</reference>
<comment type="subcellular location">
    <subcellularLocation>
        <location evidence="1">Nucleus</location>
    </subcellularLocation>
</comment>
<organism evidence="8">
    <name type="scientific">Arundo donax</name>
    <name type="common">Giant reed</name>
    <name type="synonym">Donax arundinaceus</name>
    <dbReference type="NCBI Taxonomy" id="35708"/>
    <lineage>
        <taxon>Eukaryota</taxon>
        <taxon>Viridiplantae</taxon>
        <taxon>Streptophyta</taxon>
        <taxon>Embryophyta</taxon>
        <taxon>Tracheophyta</taxon>
        <taxon>Spermatophyta</taxon>
        <taxon>Magnoliopsida</taxon>
        <taxon>Liliopsida</taxon>
        <taxon>Poales</taxon>
        <taxon>Poaceae</taxon>
        <taxon>PACMAD clade</taxon>
        <taxon>Arundinoideae</taxon>
        <taxon>Arundineae</taxon>
        <taxon>Arundo</taxon>
    </lineage>
</organism>
<evidence type="ECO:0000256" key="2">
    <source>
        <dbReference type="ARBA" id="ARBA00013081"/>
    </source>
</evidence>
<dbReference type="SUPFAM" id="SSF56784">
    <property type="entry name" value="HAD-like"/>
    <property type="match status" value="1"/>
</dbReference>
<evidence type="ECO:0000256" key="1">
    <source>
        <dbReference type="ARBA" id="ARBA00004123"/>
    </source>
</evidence>
<accession>A0A0A9EPW9</accession>
<dbReference type="GO" id="GO:0005634">
    <property type="term" value="C:nucleus"/>
    <property type="evidence" value="ECO:0007669"/>
    <property type="project" value="UniProtKB-SubCell"/>
</dbReference>
<evidence type="ECO:0000256" key="3">
    <source>
        <dbReference type="ARBA" id="ARBA00022801"/>
    </source>
</evidence>
<dbReference type="PANTHER" id="PTHR23081">
    <property type="entry name" value="RNA POLYMERASE II CTD PHOSPHATASE"/>
    <property type="match status" value="1"/>
</dbReference>
<dbReference type="PANTHER" id="PTHR23081:SF34">
    <property type="entry name" value="PROTEIN-SERINE_THREONINE PHOSPHATASE"/>
    <property type="match status" value="1"/>
</dbReference>
<keyword evidence="3" id="KW-0378">Hydrolase</keyword>
<evidence type="ECO:0000313" key="8">
    <source>
        <dbReference type="EMBL" id="JAE02107.1"/>
    </source>
</evidence>
<protein>
    <recommendedName>
        <fullName evidence="2">protein-serine/threonine phosphatase</fullName>
        <ecNumber evidence="2">3.1.3.16</ecNumber>
    </recommendedName>
</protein>
<dbReference type="EMBL" id="GBRH01195789">
    <property type="protein sequence ID" value="JAE02107.1"/>
    <property type="molecule type" value="Transcribed_RNA"/>
</dbReference>
<reference evidence="8" key="1">
    <citation type="submission" date="2014-09" db="EMBL/GenBank/DDBJ databases">
        <authorList>
            <person name="Magalhaes I.L.F."/>
            <person name="Oliveira U."/>
            <person name="Santos F.R."/>
            <person name="Vidigal T.H.D.A."/>
            <person name="Brescovit A.D."/>
            <person name="Santos A.J."/>
        </authorList>
    </citation>
    <scope>NUCLEOTIDE SEQUENCE</scope>
    <source>
        <tissue evidence="8">Shoot tissue taken approximately 20 cm above the soil surface</tissue>
    </source>
</reference>
<dbReference type="EC" id="3.1.3.16" evidence="2"/>
<name>A0A0A9EPW9_ARUDO</name>
<evidence type="ECO:0000256" key="5">
    <source>
        <dbReference type="ARBA" id="ARBA00047761"/>
    </source>
</evidence>
<dbReference type="Gene3D" id="3.40.50.1000">
    <property type="entry name" value="HAD superfamily/HAD-like"/>
    <property type="match status" value="1"/>
</dbReference>
<comment type="catalytic activity">
    <reaction evidence="6">
        <text>O-phospho-L-threonyl-[protein] + H2O = L-threonyl-[protein] + phosphate</text>
        <dbReference type="Rhea" id="RHEA:47004"/>
        <dbReference type="Rhea" id="RHEA-COMP:11060"/>
        <dbReference type="Rhea" id="RHEA-COMP:11605"/>
        <dbReference type="ChEBI" id="CHEBI:15377"/>
        <dbReference type="ChEBI" id="CHEBI:30013"/>
        <dbReference type="ChEBI" id="CHEBI:43474"/>
        <dbReference type="ChEBI" id="CHEBI:61977"/>
        <dbReference type="EC" id="3.1.3.16"/>
    </reaction>
</comment>
<keyword evidence="4" id="KW-0539">Nucleus</keyword>
<dbReference type="FunFam" id="3.40.50.1000:FF:000566">
    <property type="match status" value="1"/>
</dbReference>
<dbReference type="AlphaFoldDB" id="A0A0A9EPW9"/>
<evidence type="ECO:0000256" key="7">
    <source>
        <dbReference type="SAM" id="MobiDB-lite"/>
    </source>
</evidence>
<evidence type="ECO:0000256" key="6">
    <source>
        <dbReference type="ARBA" id="ARBA00048336"/>
    </source>
</evidence>
<comment type="catalytic activity">
    <reaction evidence="5">
        <text>O-phospho-L-seryl-[protein] + H2O = L-seryl-[protein] + phosphate</text>
        <dbReference type="Rhea" id="RHEA:20629"/>
        <dbReference type="Rhea" id="RHEA-COMP:9863"/>
        <dbReference type="Rhea" id="RHEA-COMP:11604"/>
        <dbReference type="ChEBI" id="CHEBI:15377"/>
        <dbReference type="ChEBI" id="CHEBI:29999"/>
        <dbReference type="ChEBI" id="CHEBI:43474"/>
        <dbReference type="ChEBI" id="CHEBI:83421"/>
        <dbReference type="EC" id="3.1.3.16"/>
    </reaction>
</comment>
<dbReference type="InterPro" id="IPR036412">
    <property type="entry name" value="HAD-like_sf"/>
</dbReference>
<dbReference type="InterPro" id="IPR039189">
    <property type="entry name" value="Fcp1"/>
</dbReference>